<gene>
    <name evidence="2" type="ORF">B0H17DRAFT_993018</name>
</gene>
<dbReference type="EMBL" id="JARKIE010000297">
    <property type="protein sequence ID" value="KAJ7656665.1"/>
    <property type="molecule type" value="Genomic_DNA"/>
</dbReference>
<name>A0AAD7CPP9_MYCRO</name>
<evidence type="ECO:0000313" key="2">
    <source>
        <dbReference type="EMBL" id="KAJ7656665.1"/>
    </source>
</evidence>
<comment type="caution">
    <text evidence="2">The sequence shown here is derived from an EMBL/GenBank/DDBJ whole genome shotgun (WGS) entry which is preliminary data.</text>
</comment>
<sequence>MHHHSGFSAWVTIDGKEAIEYDLETSEDQNTVTCWIPSELGKRFVVHWKNSAYHHDTLGQVSMDGTWAAGQFIRHRIPSLPAATHCDGVSDGTSVKPFVFSSLELTDDDAFLGGSESLHQELGVIQLSITPVQITGASDKTPKSRSLSEMKVHERAKKAVTQQIMLGKAEQLAKPKSYSSWKRTGPDLVKLCFKYRPLDVLQANGIAPLPPRLKRKASAESLRAPMPNEDLVDTKEEKNLREKLNAREAKRVKEKKPPVKREFEAGAVIDLTLPSKRVKRAEKRPFVSGEVIDLT</sequence>
<dbReference type="AlphaFoldDB" id="A0AAD7CPP9"/>
<feature type="domain" description="DUF7918" evidence="1">
    <location>
        <begin position="9"/>
        <end position="208"/>
    </location>
</feature>
<accession>A0AAD7CPP9</accession>
<dbReference type="Pfam" id="PF25534">
    <property type="entry name" value="DUF7918"/>
    <property type="match status" value="1"/>
</dbReference>
<keyword evidence="3" id="KW-1185">Reference proteome</keyword>
<evidence type="ECO:0000313" key="3">
    <source>
        <dbReference type="Proteomes" id="UP001221757"/>
    </source>
</evidence>
<dbReference type="InterPro" id="IPR057678">
    <property type="entry name" value="DUF7918"/>
</dbReference>
<dbReference type="Proteomes" id="UP001221757">
    <property type="component" value="Unassembled WGS sequence"/>
</dbReference>
<dbReference type="PANTHER" id="PTHR36223:SF1">
    <property type="entry name" value="TRANSCRIPTION ELONGATION FACTOR EAF N-TERMINAL DOMAIN-CONTAINING PROTEIN"/>
    <property type="match status" value="1"/>
</dbReference>
<protein>
    <recommendedName>
        <fullName evidence="1">DUF7918 domain-containing protein</fullName>
    </recommendedName>
</protein>
<proteinExistence type="predicted"/>
<reference evidence="2" key="1">
    <citation type="submission" date="2023-03" db="EMBL/GenBank/DDBJ databases">
        <title>Massive genome expansion in bonnet fungi (Mycena s.s.) driven by repeated elements and novel gene families across ecological guilds.</title>
        <authorList>
            <consortium name="Lawrence Berkeley National Laboratory"/>
            <person name="Harder C.B."/>
            <person name="Miyauchi S."/>
            <person name="Viragh M."/>
            <person name="Kuo A."/>
            <person name="Thoen E."/>
            <person name="Andreopoulos B."/>
            <person name="Lu D."/>
            <person name="Skrede I."/>
            <person name="Drula E."/>
            <person name="Henrissat B."/>
            <person name="Morin E."/>
            <person name="Kohler A."/>
            <person name="Barry K."/>
            <person name="LaButti K."/>
            <person name="Morin E."/>
            <person name="Salamov A."/>
            <person name="Lipzen A."/>
            <person name="Mereny Z."/>
            <person name="Hegedus B."/>
            <person name="Baldrian P."/>
            <person name="Stursova M."/>
            <person name="Weitz H."/>
            <person name="Taylor A."/>
            <person name="Grigoriev I.V."/>
            <person name="Nagy L.G."/>
            <person name="Martin F."/>
            <person name="Kauserud H."/>
        </authorList>
    </citation>
    <scope>NUCLEOTIDE SEQUENCE</scope>
    <source>
        <strain evidence="2">CBHHK067</strain>
    </source>
</reference>
<organism evidence="2 3">
    <name type="scientific">Mycena rosella</name>
    <name type="common">Pink bonnet</name>
    <name type="synonym">Agaricus rosellus</name>
    <dbReference type="NCBI Taxonomy" id="1033263"/>
    <lineage>
        <taxon>Eukaryota</taxon>
        <taxon>Fungi</taxon>
        <taxon>Dikarya</taxon>
        <taxon>Basidiomycota</taxon>
        <taxon>Agaricomycotina</taxon>
        <taxon>Agaricomycetes</taxon>
        <taxon>Agaricomycetidae</taxon>
        <taxon>Agaricales</taxon>
        <taxon>Marasmiineae</taxon>
        <taxon>Mycenaceae</taxon>
        <taxon>Mycena</taxon>
    </lineage>
</organism>
<evidence type="ECO:0000259" key="1">
    <source>
        <dbReference type="Pfam" id="PF25534"/>
    </source>
</evidence>
<dbReference type="PANTHER" id="PTHR36223">
    <property type="entry name" value="BETA-LACTAMASE-TYPE TRANSPEPTIDASE FOLD DOMAIN CONTAINING PROTEIN"/>
    <property type="match status" value="1"/>
</dbReference>